<dbReference type="PRINTS" id="PR00625">
    <property type="entry name" value="JDOMAIN"/>
</dbReference>
<comment type="catalytic activity">
    <reaction evidence="15">
        <text>2-formamido-N(1)-(5-O-phospho-beta-D-ribosyl)acetamidine + ATP = 5-amino-1-(5-phospho-beta-D-ribosyl)imidazole + ADP + phosphate + H(+)</text>
        <dbReference type="Rhea" id="RHEA:23032"/>
        <dbReference type="ChEBI" id="CHEBI:15378"/>
        <dbReference type="ChEBI" id="CHEBI:30616"/>
        <dbReference type="ChEBI" id="CHEBI:43474"/>
        <dbReference type="ChEBI" id="CHEBI:137981"/>
        <dbReference type="ChEBI" id="CHEBI:147287"/>
        <dbReference type="ChEBI" id="CHEBI:456216"/>
        <dbReference type="EC" id="6.3.3.1"/>
    </reaction>
</comment>
<dbReference type="InterPro" id="IPR036869">
    <property type="entry name" value="J_dom_sf"/>
</dbReference>
<evidence type="ECO:0000256" key="11">
    <source>
        <dbReference type="ARBA" id="ARBA00023268"/>
    </source>
</evidence>
<dbReference type="InterPro" id="IPR036676">
    <property type="entry name" value="PurM-like_C_sf"/>
</dbReference>
<dbReference type="NCBIfam" id="TIGR00877">
    <property type="entry name" value="purD"/>
    <property type="match status" value="1"/>
</dbReference>
<keyword evidence="11" id="KW-0511">Multifunctional enzyme</keyword>
<dbReference type="PROSITE" id="PS00184">
    <property type="entry name" value="GARS"/>
    <property type="match status" value="1"/>
</dbReference>
<keyword evidence="10" id="KW-0464">Manganese</keyword>
<evidence type="ECO:0000256" key="5">
    <source>
        <dbReference type="ARBA" id="ARBA00022598"/>
    </source>
</evidence>
<comment type="function">
    <text evidence="12">Catalyzes the second and fifth step in the 'de novo' purine biosynthesis pathway; contains phosphoribosylamine--glycine ligase (GARS) and phosphoribosylformylglycinamidine cyclo-ligase (AIRS) activities.</text>
</comment>
<reference evidence="21" key="1">
    <citation type="submission" date="2021-07" db="EMBL/GenBank/DDBJ databases">
        <title>Draft genome of Mortierella alpina, strain LL118, isolated from an aspen leaf litter sample.</title>
        <authorList>
            <person name="Yang S."/>
            <person name="Vinatzer B.A."/>
        </authorList>
    </citation>
    <scope>NUCLEOTIDE SEQUENCE</scope>
    <source>
        <strain evidence="21">LL118</strain>
    </source>
</reference>
<dbReference type="SMART" id="SM00271">
    <property type="entry name" value="DnaJ"/>
    <property type="match status" value="1"/>
</dbReference>
<dbReference type="InterPro" id="IPR020562">
    <property type="entry name" value="PRibGlycinamide_synth_N"/>
</dbReference>
<dbReference type="PROSITE" id="PS50076">
    <property type="entry name" value="DNAJ_2"/>
    <property type="match status" value="1"/>
</dbReference>
<dbReference type="Gene3D" id="1.10.3380.10">
    <property type="entry name" value="Sec63 N-terminal domain-like domain"/>
    <property type="match status" value="1"/>
</dbReference>
<dbReference type="Gene3D" id="1.10.150.20">
    <property type="entry name" value="5' to 3' exonuclease, C-terminal subdomain"/>
    <property type="match status" value="1"/>
</dbReference>
<dbReference type="EMBL" id="JAIFTL010000168">
    <property type="protein sequence ID" value="KAG9322055.1"/>
    <property type="molecule type" value="Genomic_DNA"/>
</dbReference>
<evidence type="ECO:0000256" key="7">
    <source>
        <dbReference type="ARBA" id="ARBA00022741"/>
    </source>
</evidence>
<dbReference type="Proteomes" id="UP000717515">
    <property type="component" value="Unassembled WGS sequence"/>
</dbReference>
<dbReference type="Gene3D" id="3.40.50.20">
    <property type="match status" value="1"/>
</dbReference>
<dbReference type="FunFam" id="3.30.1330.10:FF:000001">
    <property type="entry name" value="Phosphoribosylformylglycinamidine cyclo-ligase"/>
    <property type="match status" value="1"/>
</dbReference>
<dbReference type="PANTHER" id="PTHR10520:SF12">
    <property type="entry name" value="TRIFUNCTIONAL PURINE BIOSYNTHETIC PROTEIN ADENOSINE-3"/>
    <property type="match status" value="1"/>
</dbReference>
<dbReference type="InterPro" id="IPR011054">
    <property type="entry name" value="Rudment_hybrid_motif"/>
</dbReference>
<dbReference type="InterPro" id="IPR036921">
    <property type="entry name" value="PurM-like_N_sf"/>
</dbReference>
<dbReference type="InterPro" id="IPR013815">
    <property type="entry name" value="ATP_grasp_subdomain_1"/>
</dbReference>
<dbReference type="InterPro" id="IPR035892">
    <property type="entry name" value="C2_domain_sf"/>
</dbReference>
<feature type="transmembrane region" description="Helical" evidence="18">
    <location>
        <begin position="348"/>
        <end position="368"/>
    </location>
</feature>
<dbReference type="Gene3D" id="3.90.600.10">
    <property type="entry name" value="Phosphoribosylglycinamide synthetase, C-terminal domain"/>
    <property type="match status" value="1"/>
</dbReference>
<dbReference type="Pfam" id="PF02843">
    <property type="entry name" value="GARS_C"/>
    <property type="match status" value="1"/>
</dbReference>
<evidence type="ECO:0000259" key="19">
    <source>
        <dbReference type="PROSITE" id="PS50076"/>
    </source>
</evidence>
<dbReference type="Pfam" id="PF01071">
    <property type="entry name" value="GARS_A"/>
    <property type="match status" value="1"/>
</dbReference>
<comment type="similarity">
    <text evidence="4">In the N-terminal section; belongs to the GARS family.</text>
</comment>
<dbReference type="Gene3D" id="1.10.287.110">
    <property type="entry name" value="DnaJ domain"/>
    <property type="match status" value="1"/>
</dbReference>
<dbReference type="GO" id="GO:0006189">
    <property type="term" value="P:'de novo' IMP biosynthetic process"/>
    <property type="evidence" value="ECO:0007669"/>
    <property type="project" value="InterPro"/>
</dbReference>
<dbReference type="SMART" id="SM01210">
    <property type="entry name" value="GARS_C"/>
    <property type="match status" value="1"/>
</dbReference>
<dbReference type="HAMAP" id="MF_00138">
    <property type="entry name" value="GARS"/>
    <property type="match status" value="1"/>
</dbReference>
<dbReference type="Pfam" id="PF02844">
    <property type="entry name" value="GARS_N"/>
    <property type="match status" value="1"/>
</dbReference>
<comment type="pathway">
    <text evidence="2">Purine metabolism; IMP biosynthesis via de novo pathway; 5-amino-1-(5-phospho-D-ribosyl)imidazole from N(2)-formyl-N(1)-(5-phospho-D-ribosyl)glycinamide: step 2/2.</text>
</comment>
<dbReference type="InterPro" id="IPR000115">
    <property type="entry name" value="PRibGlycinamide_synth"/>
</dbReference>
<dbReference type="FunFam" id="3.30.1490.20:FF:000006">
    <property type="entry name" value="phosphoribosylamine--glycine ligase, chloroplastic-like"/>
    <property type="match status" value="1"/>
</dbReference>
<keyword evidence="8" id="KW-0658">Purine biosynthesis</keyword>
<dbReference type="Gene3D" id="2.60.40.150">
    <property type="entry name" value="C2 domain"/>
    <property type="match status" value="1"/>
</dbReference>
<dbReference type="SUPFAM" id="SSF158702">
    <property type="entry name" value="Sec63 N-terminal domain-like"/>
    <property type="match status" value="1"/>
</dbReference>
<dbReference type="FunFam" id="3.90.600.10:FF:000001">
    <property type="entry name" value="Trifunctional purine biosynthetic protein adenosine-3"/>
    <property type="match status" value="1"/>
</dbReference>
<keyword evidence="5" id="KW-0436">Ligase</keyword>
<evidence type="ECO:0008006" key="23">
    <source>
        <dbReference type="Google" id="ProtNLM"/>
    </source>
</evidence>
<evidence type="ECO:0000256" key="15">
    <source>
        <dbReference type="ARBA" id="ARBA00049057"/>
    </source>
</evidence>
<comment type="similarity">
    <text evidence="13">In the C-terminal section; belongs to the AIR synthase family.</text>
</comment>
<keyword evidence="9 16" id="KW-0067">ATP-binding</keyword>
<dbReference type="PROSITE" id="PS50975">
    <property type="entry name" value="ATP_GRASP"/>
    <property type="match status" value="1"/>
</dbReference>
<dbReference type="Gene3D" id="3.30.1490.20">
    <property type="entry name" value="ATP-grasp fold, A domain"/>
    <property type="match status" value="1"/>
</dbReference>
<dbReference type="SUPFAM" id="SSF51246">
    <property type="entry name" value="Rudiment single hybrid motif"/>
    <property type="match status" value="1"/>
</dbReference>
<dbReference type="FunFam" id="3.30.470.20:FF:000018">
    <property type="entry name" value="Trifunctional purine biosynthetic protein adenosine-3"/>
    <property type="match status" value="1"/>
</dbReference>
<evidence type="ECO:0000256" key="10">
    <source>
        <dbReference type="ARBA" id="ARBA00023211"/>
    </source>
</evidence>
<sequence>MAKPTFDENGDTFNYFFMTMLAIVLIPATYVTLFKKTAAVVRKTPCPCDACKRKVSRAVAPRSSGVGKKAIGILLGWILFAFVSYQVYITPSPEVLKWNPFDILGIEDSATPQKIKAAYRGLSKIWHPDKVASDQLEAAVERMAEINKAYETLTDDATRENWEKYGHPDGSRNSMTMSIALPPWLVEAHNNFWVLAAYGIVCGLMLPYFIGKWWYRSGDYTKDRIRTKSMGSFFKQLKETTNAKQIVEILANAEEFKEDIVSRPSDEAALEKLGALVNTALENKNGEKFEYTKKTTSPASLKVLTLLYAHTLNVPVEDKDLAQDQVDIAAKSLHLIHGMAQITIARQWLAVSLSLMDMSQILVQGLYFSDSPLQQLPFVDVEAIKALKGKKQIKSIKQYMELDRKDRTALLKKNATDDQVDQVATVAKQYPELKVLKAFFRVAGDNVITPGSLCTFILKVRAVAPGEVEEEPVKSDKDDVDALFEGEVDSEEDEDGNVKPKKGSKTPAPAVHAPYFPGEKKPFWWVVLGDHKNDRIVVSPTKVTDVTSTPKTVRIQFQSPPRPGQYSFNLFVKSDSIIGADILEDMTLTVVDPSELPPEPEIDDDISEPDEDSIAGQMALLKEQGLAAAAIGGGNKGAVAPAGAMDKLIVLLLGNGGREHTIAWKLAQSDRVQHVFVAPGNGGTGSGLNKVENVNIGVLDFAALTKFAAENKVNFVIPGPEQPLVEGVAGAFQKIGIPVFGPSLKAARMEGSKTFSKDFMKKHNIPTAAYENFTDAAKAKEFIKNADFDVVLKASGLAAGKGVLIPTTKEEAYQGVDHILVDKVFGSAGSELVVEEFLEGQELSILAFSDGYTVIPLPPAQDHKRIYDNDQGPNTGGMGCYCPTPVASPEILADIKRTILQPTIDGMRRDGFPFVGILFTGIMLTSSGPKTLEYNVRFGDPETEVVLPLLSDDTDLAEIMVACTEGRLDSVRVGIKPGFAATVVVASGGYPGAYPTGKEITLQKPAEDVIVFHAGTTIKNGKLVTSGGRVLAATGVAKDLRTAVDKAYAGVTTIAFDDMFYRKDIAHRAFSFLAEQTANANQMTYAQAGVSIDAGNLLVQKIKPLVKATRRIGADGEIGGFGGLFDLKAAGFKDPILVSATDGVGTKLKLAHMTGIHDTIGIDVVAMNVNDLIVQGAESLFFLDYYACGKLEVEVAKDVVKGVADGCLLAGCALVGGETSEMPGLYTPGDYDLAGFAVGAVERNKIIPRMDLVKPGDVLLGLTSSGAHSNGYSLIRKIVEKSNQELHSPCPWDKTKTLGQSLLTPTRIYVKQLLPVVRKDLVKAMAHITGGGFIDNIPRVLPKELGVEVDASAWPFPDVFKWIMATGNVPHREMARTFNCGIGMVLVVAAEDVEEVTSLCRAEGEVVYQIGVLKAKEDNEGEEVVMRNMESSWVV</sequence>
<organism evidence="21 22">
    <name type="scientific">Mortierella alpina</name>
    <name type="common">Oleaginous fungus</name>
    <name type="synonym">Mortierella renispora</name>
    <dbReference type="NCBI Taxonomy" id="64518"/>
    <lineage>
        <taxon>Eukaryota</taxon>
        <taxon>Fungi</taxon>
        <taxon>Fungi incertae sedis</taxon>
        <taxon>Mucoromycota</taxon>
        <taxon>Mortierellomycotina</taxon>
        <taxon>Mortierellomycetes</taxon>
        <taxon>Mortierellales</taxon>
        <taxon>Mortierellaceae</taxon>
        <taxon>Mortierella</taxon>
    </lineage>
</organism>
<comment type="caution">
    <text evidence="21">The sequence shown here is derived from an EMBL/GenBank/DDBJ whole genome shotgun (WGS) entry which is preliminary data.</text>
</comment>
<feature type="transmembrane region" description="Helical" evidence="18">
    <location>
        <begin position="70"/>
        <end position="89"/>
    </location>
</feature>
<evidence type="ECO:0000256" key="14">
    <source>
        <dbReference type="ARBA" id="ARBA00047843"/>
    </source>
</evidence>
<gene>
    <name evidence="21" type="ORF">KVV02_006670</name>
</gene>
<evidence type="ECO:0000256" key="4">
    <source>
        <dbReference type="ARBA" id="ARBA00007423"/>
    </source>
</evidence>
<evidence type="ECO:0000313" key="22">
    <source>
        <dbReference type="Proteomes" id="UP000717515"/>
    </source>
</evidence>
<evidence type="ECO:0000256" key="17">
    <source>
        <dbReference type="SAM" id="MobiDB-lite"/>
    </source>
</evidence>
<dbReference type="InterPro" id="IPR020559">
    <property type="entry name" value="PRibGlycinamide_synth_CS"/>
</dbReference>
<dbReference type="Gene3D" id="3.30.1330.10">
    <property type="entry name" value="PurM-like, N-terminal domain"/>
    <property type="match status" value="1"/>
</dbReference>
<dbReference type="InterPro" id="IPR016185">
    <property type="entry name" value="PreATP-grasp_dom_sf"/>
</dbReference>
<feature type="transmembrane region" description="Helical" evidence="18">
    <location>
        <begin position="192"/>
        <end position="215"/>
    </location>
</feature>
<dbReference type="FunFam" id="3.90.650.10:FF:000019">
    <property type="entry name" value="Trifunctional purine biosynthetic protein adenosine-3"/>
    <property type="match status" value="1"/>
</dbReference>
<evidence type="ECO:0000313" key="21">
    <source>
        <dbReference type="EMBL" id="KAG9322055.1"/>
    </source>
</evidence>
<dbReference type="NCBIfam" id="TIGR00878">
    <property type="entry name" value="purM"/>
    <property type="match status" value="1"/>
</dbReference>
<dbReference type="GO" id="GO:0005524">
    <property type="term" value="F:ATP binding"/>
    <property type="evidence" value="ECO:0007669"/>
    <property type="project" value="UniProtKB-UniRule"/>
</dbReference>
<comment type="subcellular location">
    <subcellularLocation>
        <location evidence="1">Endoplasmic reticulum membrane</location>
        <topology evidence="1">Multi-pass membrane protein</topology>
    </subcellularLocation>
</comment>
<proteinExistence type="inferred from homology"/>
<dbReference type="GO" id="GO:0046872">
    <property type="term" value="F:metal ion binding"/>
    <property type="evidence" value="ECO:0007669"/>
    <property type="project" value="UniProtKB-KW"/>
</dbReference>
<dbReference type="GO" id="GO:0004641">
    <property type="term" value="F:phosphoribosylformylglycinamidine cyclo-ligase activity"/>
    <property type="evidence" value="ECO:0007669"/>
    <property type="project" value="UniProtKB-EC"/>
</dbReference>
<evidence type="ECO:0000256" key="18">
    <source>
        <dbReference type="SAM" id="Phobius"/>
    </source>
</evidence>
<dbReference type="CDD" id="cd02196">
    <property type="entry name" value="PurM"/>
    <property type="match status" value="1"/>
</dbReference>
<dbReference type="InterPro" id="IPR004179">
    <property type="entry name" value="Sec63-dom"/>
</dbReference>
<dbReference type="InterPro" id="IPR037123">
    <property type="entry name" value="PRibGlycinamide_synth_C_sf"/>
</dbReference>
<dbReference type="SUPFAM" id="SSF56059">
    <property type="entry name" value="Glutathione synthetase ATP-binding domain-like"/>
    <property type="match status" value="1"/>
</dbReference>
<keyword evidence="6" id="KW-0479">Metal-binding</keyword>
<feature type="domain" description="J" evidence="19">
    <location>
        <begin position="99"/>
        <end position="166"/>
    </location>
</feature>
<dbReference type="SUPFAM" id="SSF52440">
    <property type="entry name" value="PreATP-grasp domain"/>
    <property type="match status" value="1"/>
</dbReference>
<dbReference type="HAMAP" id="MF_00741">
    <property type="entry name" value="AIRS"/>
    <property type="match status" value="1"/>
</dbReference>
<dbReference type="SUPFAM" id="SSF81296">
    <property type="entry name" value="E set domains"/>
    <property type="match status" value="1"/>
</dbReference>
<keyword evidence="18" id="KW-0812">Transmembrane</keyword>
<dbReference type="SMART" id="SM00973">
    <property type="entry name" value="Sec63"/>
    <property type="match status" value="1"/>
</dbReference>
<dbReference type="InterPro" id="IPR010918">
    <property type="entry name" value="PurM-like_C_dom"/>
</dbReference>
<evidence type="ECO:0000256" key="3">
    <source>
        <dbReference type="ARBA" id="ARBA00005174"/>
    </source>
</evidence>
<dbReference type="InterPro" id="IPR004733">
    <property type="entry name" value="PurM_cligase"/>
</dbReference>
<keyword evidence="18" id="KW-0472">Membrane</keyword>
<dbReference type="GO" id="GO:0005829">
    <property type="term" value="C:cytosol"/>
    <property type="evidence" value="ECO:0007669"/>
    <property type="project" value="TreeGrafter"/>
</dbReference>
<evidence type="ECO:0000256" key="12">
    <source>
        <dbReference type="ARBA" id="ARBA00029388"/>
    </source>
</evidence>
<comment type="pathway">
    <text evidence="3">Purine metabolism; IMP biosynthesis via de novo pathway; N(1)-(5-phospho-D-ribosyl)glycinamide from 5-phospho-alpha-D-ribose 1-diphosphate: step 2/2.</text>
</comment>
<keyword evidence="18" id="KW-1133">Transmembrane helix</keyword>
<dbReference type="InterPro" id="IPR011761">
    <property type="entry name" value="ATP-grasp"/>
</dbReference>
<dbReference type="Gene3D" id="3.90.650.10">
    <property type="entry name" value="PurM-like C-terminal domain"/>
    <property type="match status" value="1"/>
</dbReference>
<evidence type="ECO:0000256" key="8">
    <source>
        <dbReference type="ARBA" id="ARBA00022755"/>
    </source>
</evidence>
<evidence type="ECO:0000256" key="1">
    <source>
        <dbReference type="ARBA" id="ARBA00004477"/>
    </source>
</evidence>
<keyword evidence="7 16" id="KW-0547">Nucleotide-binding</keyword>
<dbReference type="SMART" id="SM01209">
    <property type="entry name" value="GARS_A"/>
    <property type="match status" value="1"/>
</dbReference>
<dbReference type="InterPro" id="IPR020560">
    <property type="entry name" value="PRibGlycinamide_synth_C-dom"/>
</dbReference>
<feature type="transmembrane region" description="Helical" evidence="18">
    <location>
        <begin position="12"/>
        <end position="33"/>
    </location>
</feature>
<dbReference type="Gene3D" id="3.30.470.20">
    <property type="entry name" value="ATP-grasp fold, B domain"/>
    <property type="match status" value="1"/>
</dbReference>
<dbReference type="SUPFAM" id="SSF55326">
    <property type="entry name" value="PurM N-terminal domain-like"/>
    <property type="match status" value="1"/>
</dbReference>
<dbReference type="SUPFAM" id="SSF56042">
    <property type="entry name" value="PurM C-terminal domain-like"/>
    <property type="match status" value="1"/>
</dbReference>
<evidence type="ECO:0000256" key="9">
    <source>
        <dbReference type="ARBA" id="ARBA00022840"/>
    </source>
</evidence>
<dbReference type="InterPro" id="IPR014756">
    <property type="entry name" value="Ig_E-set"/>
</dbReference>
<evidence type="ECO:0000256" key="2">
    <source>
        <dbReference type="ARBA" id="ARBA00004686"/>
    </source>
</evidence>
<feature type="compositionally biased region" description="Acidic residues" evidence="17">
    <location>
        <begin position="486"/>
        <end position="495"/>
    </location>
</feature>
<dbReference type="Pfam" id="PF00226">
    <property type="entry name" value="DnaJ"/>
    <property type="match status" value="1"/>
</dbReference>
<evidence type="ECO:0000259" key="20">
    <source>
        <dbReference type="PROSITE" id="PS50975"/>
    </source>
</evidence>
<feature type="region of interest" description="Disordered" evidence="17">
    <location>
        <begin position="486"/>
        <end position="512"/>
    </location>
</feature>
<dbReference type="Pfam" id="PF02769">
    <property type="entry name" value="AIRS_C"/>
    <property type="match status" value="1"/>
</dbReference>
<dbReference type="InterPro" id="IPR001623">
    <property type="entry name" value="DnaJ_domain"/>
</dbReference>
<evidence type="ECO:0000256" key="13">
    <source>
        <dbReference type="ARBA" id="ARBA00029444"/>
    </source>
</evidence>
<evidence type="ECO:0000256" key="16">
    <source>
        <dbReference type="PROSITE-ProRule" id="PRU00409"/>
    </source>
</evidence>
<dbReference type="CDD" id="cd06257">
    <property type="entry name" value="DnaJ"/>
    <property type="match status" value="1"/>
</dbReference>
<comment type="catalytic activity">
    <reaction evidence="14">
        <text>5-phospho-beta-D-ribosylamine + glycine + ATP = N(1)-(5-phospho-beta-D-ribosyl)glycinamide + ADP + phosphate + H(+)</text>
        <dbReference type="Rhea" id="RHEA:17453"/>
        <dbReference type="ChEBI" id="CHEBI:15378"/>
        <dbReference type="ChEBI" id="CHEBI:30616"/>
        <dbReference type="ChEBI" id="CHEBI:43474"/>
        <dbReference type="ChEBI" id="CHEBI:57305"/>
        <dbReference type="ChEBI" id="CHEBI:58681"/>
        <dbReference type="ChEBI" id="CHEBI:143788"/>
        <dbReference type="ChEBI" id="CHEBI:456216"/>
        <dbReference type="EC" id="6.3.4.13"/>
    </reaction>
</comment>
<dbReference type="GO" id="GO:0005789">
    <property type="term" value="C:endoplasmic reticulum membrane"/>
    <property type="evidence" value="ECO:0007669"/>
    <property type="project" value="UniProtKB-SubCell"/>
</dbReference>
<dbReference type="InterPro" id="IPR020561">
    <property type="entry name" value="PRibGlycinamid_synth_ATP-grasp"/>
</dbReference>
<name>A0A9P8A291_MORAP</name>
<dbReference type="InterPro" id="IPR016188">
    <property type="entry name" value="PurM-like_N"/>
</dbReference>
<dbReference type="Pfam" id="PF02889">
    <property type="entry name" value="Sec63"/>
    <property type="match status" value="1"/>
</dbReference>
<dbReference type="Pfam" id="PF00586">
    <property type="entry name" value="AIRS"/>
    <property type="match status" value="1"/>
</dbReference>
<dbReference type="PANTHER" id="PTHR10520">
    <property type="entry name" value="TRIFUNCTIONAL PURINE BIOSYNTHETIC PROTEIN ADENOSINE-3-RELATED"/>
    <property type="match status" value="1"/>
</dbReference>
<dbReference type="FunFam" id="3.40.50.20:FF:000006">
    <property type="entry name" value="Phosphoribosylamine--glycine ligase, chloroplastic"/>
    <property type="match status" value="1"/>
</dbReference>
<dbReference type="SUPFAM" id="SSF46565">
    <property type="entry name" value="Chaperone J-domain"/>
    <property type="match status" value="1"/>
</dbReference>
<dbReference type="GO" id="GO:0004637">
    <property type="term" value="F:phosphoribosylamine-glycine ligase activity"/>
    <property type="evidence" value="ECO:0007669"/>
    <property type="project" value="UniProtKB-EC"/>
</dbReference>
<feature type="domain" description="ATP-grasp" evidence="20">
    <location>
        <begin position="757"/>
        <end position="965"/>
    </location>
</feature>
<evidence type="ECO:0000256" key="6">
    <source>
        <dbReference type="ARBA" id="ARBA00022723"/>
    </source>
</evidence>
<protein>
    <recommendedName>
        <fullName evidence="23">Phosphoribosylformylglycinamidine cyclo-ligase</fullName>
    </recommendedName>
</protein>
<accession>A0A9P8A291</accession>
<dbReference type="GO" id="GO:0046084">
    <property type="term" value="P:adenine biosynthetic process"/>
    <property type="evidence" value="ECO:0007669"/>
    <property type="project" value="TreeGrafter"/>
</dbReference>